<accession>A0A6J6N3C2</accession>
<evidence type="ECO:0000313" key="3">
    <source>
        <dbReference type="EMBL" id="CAB4679335.1"/>
    </source>
</evidence>
<dbReference type="Gene3D" id="3.40.50.1820">
    <property type="entry name" value="alpha/beta hydrolase"/>
    <property type="match status" value="1"/>
</dbReference>
<dbReference type="Pfam" id="PF00561">
    <property type="entry name" value="Abhydrolase_1"/>
    <property type="match status" value="1"/>
</dbReference>
<name>A0A6J6N3C2_9ZZZZ</name>
<gene>
    <name evidence="3" type="ORF">UFOPK2310_01120</name>
</gene>
<keyword evidence="1" id="KW-0378">Hydrolase</keyword>
<dbReference type="PRINTS" id="PR00412">
    <property type="entry name" value="EPOXHYDRLASE"/>
</dbReference>
<reference evidence="3" key="1">
    <citation type="submission" date="2020-05" db="EMBL/GenBank/DDBJ databases">
        <authorList>
            <person name="Chiriac C."/>
            <person name="Salcher M."/>
            <person name="Ghai R."/>
            <person name="Kavagutti S V."/>
        </authorList>
    </citation>
    <scope>NUCLEOTIDE SEQUENCE</scope>
</reference>
<sequence>MPILDPEQAIRVPGPWTHRDVPAHGARFHVVEAGVGPAVVLLHGFPTYWWTWRKQITALAEAGYHAIAMDLRGYGGSDHTPHGYDPISLSADVAGVIRCLGESDAIVIGHGWGGLIAWSMAVTEPDAVRGIVTVSAPHPRVMRRAALRPRQLRKLGYLAGFQLPFLPENSFMKADGARISELLTKWSASPQWVDEAGEMYRAAFLRWPTAHTAIEYHRWSVRSLLRPDGLRYMSAMSAPIDMNVLQIHGTKDPMVLIESCNGSDKYVSANYEFKAMQTGHFPHEESPEDFNAVILPWLAEQHK</sequence>
<dbReference type="EMBL" id="CAEZWW010000142">
    <property type="protein sequence ID" value="CAB4679335.1"/>
    <property type="molecule type" value="Genomic_DNA"/>
</dbReference>
<feature type="domain" description="AB hydrolase-1" evidence="2">
    <location>
        <begin position="37"/>
        <end position="287"/>
    </location>
</feature>
<dbReference type="SUPFAM" id="SSF53474">
    <property type="entry name" value="alpha/beta-Hydrolases"/>
    <property type="match status" value="1"/>
</dbReference>
<proteinExistence type="predicted"/>
<dbReference type="InterPro" id="IPR000073">
    <property type="entry name" value="AB_hydrolase_1"/>
</dbReference>
<evidence type="ECO:0000256" key="1">
    <source>
        <dbReference type="ARBA" id="ARBA00022801"/>
    </source>
</evidence>
<dbReference type="InterPro" id="IPR029058">
    <property type="entry name" value="AB_hydrolase_fold"/>
</dbReference>
<dbReference type="GO" id="GO:0016787">
    <property type="term" value="F:hydrolase activity"/>
    <property type="evidence" value="ECO:0007669"/>
    <property type="project" value="UniProtKB-KW"/>
</dbReference>
<evidence type="ECO:0000259" key="2">
    <source>
        <dbReference type="Pfam" id="PF00561"/>
    </source>
</evidence>
<organism evidence="3">
    <name type="scientific">freshwater metagenome</name>
    <dbReference type="NCBI Taxonomy" id="449393"/>
    <lineage>
        <taxon>unclassified sequences</taxon>
        <taxon>metagenomes</taxon>
        <taxon>ecological metagenomes</taxon>
    </lineage>
</organism>
<dbReference type="AlphaFoldDB" id="A0A6J6N3C2"/>
<dbReference type="PRINTS" id="PR00111">
    <property type="entry name" value="ABHYDROLASE"/>
</dbReference>
<dbReference type="PANTHER" id="PTHR43329">
    <property type="entry name" value="EPOXIDE HYDROLASE"/>
    <property type="match status" value="1"/>
</dbReference>
<protein>
    <submittedName>
        <fullName evidence="3">Unannotated protein</fullName>
    </submittedName>
</protein>
<dbReference type="InterPro" id="IPR000639">
    <property type="entry name" value="Epox_hydrolase-like"/>
</dbReference>